<dbReference type="HOGENOM" id="CLU_176775_0_0_0"/>
<dbReference type="AlphaFoldDB" id="E8T5Q9"/>
<sequence length="87" mass="9863">MRKFLNGVKLFFKGAVAEGATEKLEKRAHYLNLDLLSVVLSHELGIPNPLFYHTVELLPYLAPQLEVWRRSEKETILGRALGECGEP</sequence>
<dbReference type="RefSeq" id="WP_013537320.1">
    <property type="nucleotide sequence ID" value="NC_014926.1"/>
</dbReference>
<name>E8T5Q9_THEA1</name>
<keyword evidence="2" id="KW-1185">Reference proteome</keyword>
<dbReference type="InterPro" id="IPR058303">
    <property type="entry name" value="DUF7990"/>
</dbReference>
<dbReference type="Pfam" id="PF25952">
    <property type="entry name" value="DUF7990"/>
    <property type="match status" value="1"/>
</dbReference>
<dbReference type="eggNOG" id="ENOG5032NEI">
    <property type="taxonomic scope" value="Bacteria"/>
</dbReference>
<dbReference type="STRING" id="648996.Theam_0562"/>
<dbReference type="Proteomes" id="UP000006362">
    <property type="component" value="Chromosome"/>
</dbReference>
<proteinExistence type="predicted"/>
<dbReference type="KEGG" id="tam:Theam_0562"/>
<organism evidence="1 2">
    <name type="scientific">Thermovibrio ammonificans (strain DSM 15698 / JCM 12110 / HB-1)</name>
    <dbReference type="NCBI Taxonomy" id="648996"/>
    <lineage>
        <taxon>Bacteria</taxon>
        <taxon>Pseudomonadati</taxon>
        <taxon>Aquificota</taxon>
        <taxon>Aquificia</taxon>
        <taxon>Desulfurobacteriales</taxon>
        <taxon>Desulfurobacteriaceae</taxon>
        <taxon>Thermovibrio</taxon>
    </lineage>
</organism>
<evidence type="ECO:0000313" key="2">
    <source>
        <dbReference type="Proteomes" id="UP000006362"/>
    </source>
</evidence>
<dbReference type="OrthoDB" id="5358049at2"/>
<protein>
    <submittedName>
        <fullName evidence="1">Uncharacterized protein</fullName>
    </submittedName>
</protein>
<dbReference type="EMBL" id="CP002444">
    <property type="protein sequence ID" value="ADU96534.1"/>
    <property type="molecule type" value="Genomic_DNA"/>
</dbReference>
<accession>E8T5Q9</accession>
<reference evidence="1" key="1">
    <citation type="submission" date="2011-01" db="EMBL/GenBank/DDBJ databases">
        <title>Complete sequence of chromosome of Thermovibrio ammonificans HB-1.</title>
        <authorList>
            <consortium name="US DOE Joint Genome Institute"/>
            <person name="Lucas S."/>
            <person name="Copeland A."/>
            <person name="Lapidus A."/>
            <person name="Cheng J.-F."/>
            <person name="Goodwin L."/>
            <person name="Pitluck S."/>
            <person name="Davenport K."/>
            <person name="Detter J.C."/>
            <person name="Han C."/>
            <person name="Tapia R."/>
            <person name="Land M."/>
            <person name="Hauser L."/>
            <person name="Kyrpides N."/>
            <person name="Ivanova N."/>
            <person name="Ovchinnikova G."/>
            <person name="Vetriani C."/>
            <person name="Woyke T."/>
        </authorList>
    </citation>
    <scope>NUCLEOTIDE SEQUENCE [LARGE SCALE GENOMIC DNA]</scope>
    <source>
        <strain evidence="1">HB-1</strain>
    </source>
</reference>
<evidence type="ECO:0000313" key="1">
    <source>
        <dbReference type="EMBL" id="ADU96534.1"/>
    </source>
</evidence>
<gene>
    <name evidence="1" type="ordered locus">Theam_0562</name>
</gene>